<evidence type="ECO:0000259" key="1">
    <source>
        <dbReference type="Pfam" id="PF00149"/>
    </source>
</evidence>
<feature type="domain" description="Calcineurin-like phosphoesterase" evidence="1">
    <location>
        <begin position="9"/>
        <end position="154"/>
    </location>
</feature>
<dbReference type="Gene3D" id="3.60.21.10">
    <property type="match status" value="1"/>
</dbReference>
<dbReference type="InterPro" id="IPR004843">
    <property type="entry name" value="Calcineurin-like_PHP"/>
</dbReference>
<dbReference type="RefSeq" id="WP_394386552.1">
    <property type="nucleotide sequence ID" value="NZ_JBIGIB010000005.1"/>
</dbReference>
<dbReference type="Proteomes" id="UP001606303">
    <property type="component" value="Unassembled WGS sequence"/>
</dbReference>
<evidence type="ECO:0000313" key="2">
    <source>
        <dbReference type="EMBL" id="MFG6468400.1"/>
    </source>
</evidence>
<evidence type="ECO:0000313" key="3">
    <source>
        <dbReference type="Proteomes" id="UP001606303"/>
    </source>
</evidence>
<dbReference type="PANTHER" id="PTHR42850:SF7">
    <property type="entry name" value="BIS(5'-NUCLEOSYL)-TETRAPHOSPHATASE PRPE [ASYMMETRICAL]"/>
    <property type="match status" value="1"/>
</dbReference>
<reference evidence="2 3" key="1">
    <citation type="submission" date="2024-08" db="EMBL/GenBank/DDBJ databases">
        <authorList>
            <person name="Lu H."/>
        </authorList>
    </citation>
    <scope>NUCLEOTIDE SEQUENCE [LARGE SCALE GENOMIC DNA]</scope>
    <source>
        <strain evidence="2 3">BYS87W</strain>
    </source>
</reference>
<comment type="caution">
    <text evidence="2">The sequence shown here is derived from an EMBL/GenBank/DDBJ whole genome shotgun (WGS) entry which is preliminary data.</text>
</comment>
<protein>
    <submittedName>
        <fullName evidence="2">Metallophosphoesterase</fullName>
    </submittedName>
</protein>
<proteinExistence type="predicted"/>
<organism evidence="2 3">
    <name type="scientific">Pelomonas baiyunensis</name>
    <dbReference type="NCBI Taxonomy" id="3299026"/>
    <lineage>
        <taxon>Bacteria</taxon>
        <taxon>Pseudomonadati</taxon>
        <taxon>Pseudomonadota</taxon>
        <taxon>Betaproteobacteria</taxon>
        <taxon>Burkholderiales</taxon>
        <taxon>Sphaerotilaceae</taxon>
        <taxon>Roseateles</taxon>
    </lineage>
</organism>
<dbReference type="Pfam" id="PF00149">
    <property type="entry name" value="Metallophos"/>
    <property type="match status" value="1"/>
</dbReference>
<dbReference type="InterPro" id="IPR050126">
    <property type="entry name" value="Ap4A_hydrolase"/>
</dbReference>
<dbReference type="PANTHER" id="PTHR42850">
    <property type="entry name" value="METALLOPHOSPHOESTERASE"/>
    <property type="match status" value="1"/>
</dbReference>
<dbReference type="SUPFAM" id="SSF56300">
    <property type="entry name" value="Metallo-dependent phosphatases"/>
    <property type="match status" value="1"/>
</dbReference>
<accession>A0ABW7H2E5</accession>
<dbReference type="InterPro" id="IPR029052">
    <property type="entry name" value="Metallo-depent_PP-like"/>
</dbReference>
<dbReference type="EMBL" id="JBIGIB010000005">
    <property type="protein sequence ID" value="MFG6468400.1"/>
    <property type="molecule type" value="Genomic_DNA"/>
</dbReference>
<name>A0ABW7H2E5_9BURK</name>
<gene>
    <name evidence="2" type="ORF">ACG01O_17385</name>
</gene>
<sequence>MKKNLAYDLIGDIHGQAGKLQALLSAMGYVETASGWEAPPGRQAIFVGDLSDRGPEQVRVVQIVRSMVDNGQALAIMGNHEFNAIGFATPRRDGAGFLREHSAEKRAQHAEFLAQVGEGSALHHEILDWFRTLPLCLDLGELRVVHAWWHEPYVELVRSRHPGGAPMEEDFLHAAFTKGTDEWHAVEGIAKGLEVRLPDGLFVHDHAGVRRHDVRTRWWLGSDVTLQEAAILTAGQQGELPAQPMGGAYAGRTVDDVPVFIGHYWMQGRPVLQAPKVACLDWSAAGDGPLVAYRWDGEQVLSDDKWVTAGV</sequence>
<keyword evidence="3" id="KW-1185">Reference proteome</keyword>